<evidence type="ECO:0008006" key="4">
    <source>
        <dbReference type="Google" id="ProtNLM"/>
    </source>
</evidence>
<dbReference type="KEGG" id="mcaa:R3L15_02495"/>
<name>A0AAU6P8K4_9FLAO</name>
<dbReference type="Proteomes" id="UP001368318">
    <property type="component" value="Chromosome"/>
</dbReference>
<organism evidence="2">
    <name type="scientific">Mangrovimonas cancribranchiae</name>
    <dbReference type="NCBI Taxonomy" id="3080055"/>
    <lineage>
        <taxon>Bacteria</taxon>
        <taxon>Pseudomonadati</taxon>
        <taxon>Bacteroidota</taxon>
        <taxon>Flavobacteriia</taxon>
        <taxon>Flavobacteriales</taxon>
        <taxon>Flavobacteriaceae</taxon>
        <taxon>Mangrovimonas</taxon>
    </lineage>
</organism>
<reference evidence="2 3" key="1">
    <citation type="submission" date="2023-10" db="EMBL/GenBank/DDBJ databases">
        <title>Culture-based analysis of two novel bacteria associated with mangrove crab gills.</title>
        <authorList>
            <person name="Yang X."/>
            <person name="Garuglieri E."/>
            <person name="Van Goethem M.W."/>
            <person name="Fusi M."/>
            <person name="Marasco R."/>
            <person name="Daffonchio D.G."/>
        </authorList>
    </citation>
    <scope>NUCLEOTIDE SEQUENCE</scope>
    <source>
        <strain evidence="2">UG2-1</strain>
        <strain evidence="1">UG2-2</strain>
        <strain evidence="3">UG2_2</strain>
    </source>
</reference>
<keyword evidence="3" id="KW-1185">Reference proteome</keyword>
<dbReference type="EMBL" id="CP136925">
    <property type="protein sequence ID" value="WXA13746.1"/>
    <property type="molecule type" value="Genomic_DNA"/>
</dbReference>
<sequence>MVPHIPSHLSDLPIYKKALEIITLSRSISTYLNQDLCYLNNDGNEDQNIYFSGDIVQQSNSIAPEILKAEQESCTDKKHKHVASVKVLTNRLYQNCKRLERCNSNGKDYIPILRKEIKAFKKLQYTWTLTL</sequence>
<evidence type="ECO:0000313" key="2">
    <source>
        <dbReference type="EMBL" id="WXA13746.1"/>
    </source>
</evidence>
<dbReference type="RefSeq" id="WP_338733024.1">
    <property type="nucleotide sequence ID" value="NZ_CP136924.1"/>
</dbReference>
<proteinExistence type="predicted"/>
<evidence type="ECO:0000313" key="3">
    <source>
        <dbReference type="Proteomes" id="UP001368318"/>
    </source>
</evidence>
<dbReference type="EMBL" id="CP136924">
    <property type="protein sequence ID" value="WXA03833.1"/>
    <property type="molecule type" value="Genomic_DNA"/>
</dbReference>
<accession>A0AAU6P8K4</accession>
<dbReference type="AlphaFoldDB" id="A0AAU6P8K4"/>
<gene>
    <name evidence="2" type="ORF">R3L15_02495</name>
    <name evidence="1" type="ORF">R3L16_04900</name>
</gene>
<protein>
    <recommendedName>
        <fullName evidence="4">Four helix bundle protein</fullName>
    </recommendedName>
</protein>
<evidence type="ECO:0000313" key="1">
    <source>
        <dbReference type="EMBL" id="WXA03833.1"/>
    </source>
</evidence>